<dbReference type="InterPro" id="IPR000801">
    <property type="entry name" value="Esterase-like"/>
</dbReference>
<dbReference type="PANTHER" id="PTHR48098:SF3">
    <property type="entry name" value="IRON(III) ENTEROBACTIN ESTERASE"/>
    <property type="match status" value="1"/>
</dbReference>
<feature type="compositionally biased region" description="Polar residues" evidence="1">
    <location>
        <begin position="1"/>
        <end position="26"/>
    </location>
</feature>
<dbReference type="EMBL" id="BMXG01000021">
    <property type="protein sequence ID" value="GHC09540.1"/>
    <property type="molecule type" value="Genomic_DNA"/>
</dbReference>
<name>A0A8J3DDE7_9BACT</name>
<gene>
    <name evidence="2" type="ORF">GCM10007047_28500</name>
</gene>
<dbReference type="Gene3D" id="3.40.50.1820">
    <property type="entry name" value="alpha/beta hydrolase"/>
    <property type="match status" value="1"/>
</dbReference>
<sequence length="285" mass="33292">MNNIAQTAKSKTMSLSTRTKPKSVTRQGGARGKETAPVDTRPPIKREYHKWRSTRLDRDMELLVFGHAGTKVLMFPTAGGRFFQYEDLRIIDRLRDKIAAGHLQVYCVDSVDGESFYCWWAEPKGRIQRHMLYEEYILQEVFPLMKILNPGPPVISYGCSLGAFHASNIAFRHPHLFCKLCSFSGRFDLTQHMNGFRDLLDGYYDQDVYYHTPSHFIPNLRDHNILEALRRMDIQIVIGREDAFFLNNLAMSTALRKKSIPHQLHTWDEEAHRGYYWRRMTDVYV</sequence>
<dbReference type="InterPro" id="IPR029058">
    <property type="entry name" value="AB_hydrolase_fold"/>
</dbReference>
<dbReference type="SUPFAM" id="SSF53474">
    <property type="entry name" value="alpha/beta-Hydrolases"/>
    <property type="match status" value="1"/>
</dbReference>
<dbReference type="RefSeq" id="WP_378080288.1">
    <property type="nucleotide sequence ID" value="NZ_JBHLZG010000014.1"/>
</dbReference>
<comment type="caution">
    <text evidence="2">The sequence shown here is derived from an EMBL/GenBank/DDBJ whole genome shotgun (WGS) entry which is preliminary data.</text>
</comment>
<evidence type="ECO:0000313" key="3">
    <source>
        <dbReference type="Proteomes" id="UP000642829"/>
    </source>
</evidence>
<dbReference type="AlphaFoldDB" id="A0A8J3DDE7"/>
<reference evidence="2" key="2">
    <citation type="submission" date="2020-09" db="EMBL/GenBank/DDBJ databases">
        <authorList>
            <person name="Sun Q."/>
            <person name="Kim S."/>
        </authorList>
    </citation>
    <scope>NUCLEOTIDE SEQUENCE</scope>
    <source>
        <strain evidence="2">KCTC 12870</strain>
    </source>
</reference>
<dbReference type="InterPro" id="IPR050583">
    <property type="entry name" value="Mycobacterial_A85_antigen"/>
</dbReference>
<accession>A0A8J3DDE7</accession>
<reference evidence="2" key="1">
    <citation type="journal article" date="2014" name="Int. J. Syst. Evol. Microbiol.">
        <title>Complete genome sequence of Corynebacterium casei LMG S-19264T (=DSM 44701T), isolated from a smear-ripened cheese.</title>
        <authorList>
            <consortium name="US DOE Joint Genome Institute (JGI-PGF)"/>
            <person name="Walter F."/>
            <person name="Albersmeier A."/>
            <person name="Kalinowski J."/>
            <person name="Ruckert C."/>
        </authorList>
    </citation>
    <scope>NUCLEOTIDE SEQUENCE</scope>
    <source>
        <strain evidence="2">KCTC 12870</strain>
    </source>
</reference>
<organism evidence="2 3">
    <name type="scientific">Cerasicoccus arenae</name>
    <dbReference type="NCBI Taxonomy" id="424488"/>
    <lineage>
        <taxon>Bacteria</taxon>
        <taxon>Pseudomonadati</taxon>
        <taxon>Verrucomicrobiota</taxon>
        <taxon>Opitutia</taxon>
        <taxon>Puniceicoccales</taxon>
        <taxon>Cerasicoccaceae</taxon>
        <taxon>Cerasicoccus</taxon>
    </lineage>
</organism>
<dbReference type="Pfam" id="PF00756">
    <property type="entry name" value="Esterase"/>
    <property type="match status" value="1"/>
</dbReference>
<feature type="compositionally biased region" description="Basic and acidic residues" evidence="1">
    <location>
        <begin position="31"/>
        <end position="41"/>
    </location>
</feature>
<feature type="region of interest" description="Disordered" evidence="1">
    <location>
        <begin position="1"/>
        <end position="41"/>
    </location>
</feature>
<evidence type="ECO:0000313" key="2">
    <source>
        <dbReference type="EMBL" id="GHC09540.1"/>
    </source>
</evidence>
<evidence type="ECO:0000256" key="1">
    <source>
        <dbReference type="SAM" id="MobiDB-lite"/>
    </source>
</evidence>
<protein>
    <submittedName>
        <fullName evidence="2">Esterase</fullName>
    </submittedName>
</protein>
<dbReference type="Proteomes" id="UP000642829">
    <property type="component" value="Unassembled WGS sequence"/>
</dbReference>
<keyword evidence="3" id="KW-1185">Reference proteome</keyword>
<dbReference type="PANTHER" id="PTHR48098">
    <property type="entry name" value="ENTEROCHELIN ESTERASE-RELATED"/>
    <property type="match status" value="1"/>
</dbReference>
<proteinExistence type="predicted"/>